<keyword evidence="6" id="KW-0645">Protease</keyword>
<comment type="cofactor">
    <cofactor evidence="6">
        <name>Zn(2+)</name>
        <dbReference type="ChEBI" id="CHEBI:29105"/>
    </cofactor>
    <text evidence="6">Binds 1 zinc ion per subunit.</text>
</comment>
<accession>A0A8S3YLM0</accession>
<evidence type="ECO:0000256" key="3">
    <source>
        <dbReference type="ARBA" id="ARBA00023157"/>
    </source>
</evidence>
<dbReference type="PRINTS" id="PR00791">
    <property type="entry name" value="PEPDIPTASEA"/>
</dbReference>
<gene>
    <name evidence="7" type="ORF">CUNI_LOCUS2756</name>
</gene>
<dbReference type="PANTHER" id="PTHR10514:SF27">
    <property type="entry name" value="ANGIOTENSIN-CONVERTING ENZYME"/>
    <property type="match status" value="1"/>
</dbReference>
<organism evidence="7 8">
    <name type="scientific">Candidula unifasciata</name>
    <dbReference type="NCBI Taxonomy" id="100452"/>
    <lineage>
        <taxon>Eukaryota</taxon>
        <taxon>Metazoa</taxon>
        <taxon>Spiralia</taxon>
        <taxon>Lophotrochozoa</taxon>
        <taxon>Mollusca</taxon>
        <taxon>Gastropoda</taxon>
        <taxon>Heterobranchia</taxon>
        <taxon>Euthyneura</taxon>
        <taxon>Panpulmonata</taxon>
        <taxon>Eupulmonata</taxon>
        <taxon>Stylommatophora</taxon>
        <taxon>Helicina</taxon>
        <taxon>Helicoidea</taxon>
        <taxon>Geomitridae</taxon>
        <taxon>Candidula</taxon>
    </lineage>
</organism>
<keyword evidence="4 6" id="KW-0325">Glycoprotein</keyword>
<sequence length="80" mass="9388">QIINYQMNLALRHVVRIPFAYVVDEWRWSVFNGSTTPENYNKVWWRLRCELQGVSPPVKRSAEDFDAGGLYQIAANQPYI</sequence>
<dbReference type="InterPro" id="IPR001548">
    <property type="entry name" value="Peptidase_M2"/>
</dbReference>
<evidence type="ECO:0000256" key="4">
    <source>
        <dbReference type="ARBA" id="ARBA00023180"/>
    </source>
</evidence>
<dbReference type="GO" id="GO:0004180">
    <property type="term" value="F:carboxypeptidase activity"/>
    <property type="evidence" value="ECO:0007669"/>
    <property type="project" value="UniProtKB-KW"/>
</dbReference>
<dbReference type="GO" id="GO:0006508">
    <property type="term" value="P:proteolysis"/>
    <property type="evidence" value="ECO:0007669"/>
    <property type="project" value="UniProtKB-KW"/>
</dbReference>
<evidence type="ECO:0000256" key="2">
    <source>
        <dbReference type="ARBA" id="ARBA00022729"/>
    </source>
</evidence>
<dbReference type="GO" id="GO:0016020">
    <property type="term" value="C:membrane"/>
    <property type="evidence" value="ECO:0007669"/>
    <property type="project" value="InterPro"/>
</dbReference>
<evidence type="ECO:0000256" key="1">
    <source>
        <dbReference type="ARBA" id="ARBA00008139"/>
    </source>
</evidence>
<keyword evidence="6" id="KW-0121">Carboxypeptidase</keyword>
<keyword evidence="6" id="KW-0862">Zinc</keyword>
<protein>
    <recommendedName>
        <fullName evidence="6">Angiotensin-converting enzyme</fullName>
        <ecNumber evidence="6">3.4.-.-</ecNumber>
    </recommendedName>
</protein>
<evidence type="ECO:0000313" key="8">
    <source>
        <dbReference type="Proteomes" id="UP000678393"/>
    </source>
</evidence>
<evidence type="ECO:0000256" key="6">
    <source>
        <dbReference type="RuleBase" id="RU361144"/>
    </source>
</evidence>
<comment type="caution">
    <text evidence="7">The sequence shown here is derived from an EMBL/GenBank/DDBJ whole genome shotgun (WGS) entry which is preliminary data.</text>
</comment>
<dbReference type="OrthoDB" id="10029630at2759"/>
<evidence type="ECO:0000256" key="5">
    <source>
        <dbReference type="PROSITE-ProRule" id="PRU01355"/>
    </source>
</evidence>
<dbReference type="GO" id="GO:0008241">
    <property type="term" value="F:peptidyl-dipeptidase activity"/>
    <property type="evidence" value="ECO:0007669"/>
    <property type="project" value="InterPro"/>
</dbReference>
<keyword evidence="6" id="KW-0479">Metal-binding</keyword>
<keyword evidence="6" id="KW-0482">Metalloprotease</keyword>
<dbReference type="EC" id="3.4.-.-" evidence="6"/>
<dbReference type="AlphaFoldDB" id="A0A8S3YLM0"/>
<keyword evidence="3" id="KW-1015">Disulfide bond</keyword>
<feature type="non-terminal residue" evidence="7">
    <location>
        <position position="80"/>
    </location>
</feature>
<evidence type="ECO:0000313" key="7">
    <source>
        <dbReference type="EMBL" id="CAG5117198.1"/>
    </source>
</evidence>
<proteinExistence type="inferred from homology"/>
<reference evidence="7" key="1">
    <citation type="submission" date="2021-04" db="EMBL/GenBank/DDBJ databases">
        <authorList>
            <consortium name="Molecular Ecology Group"/>
        </authorList>
    </citation>
    <scope>NUCLEOTIDE SEQUENCE</scope>
</reference>
<keyword evidence="2" id="KW-0732">Signal</keyword>
<comment type="caution">
    <text evidence="5">Lacks conserved residue(s) required for the propagation of feature annotation.</text>
</comment>
<name>A0A8S3YLM0_9EUPU</name>
<dbReference type="PANTHER" id="PTHR10514">
    <property type="entry name" value="ANGIOTENSIN-CONVERTING ENZYME"/>
    <property type="match status" value="1"/>
</dbReference>
<dbReference type="PROSITE" id="PS52011">
    <property type="entry name" value="PEPTIDASE_M2"/>
    <property type="match status" value="1"/>
</dbReference>
<dbReference type="GO" id="GO:0046872">
    <property type="term" value="F:metal ion binding"/>
    <property type="evidence" value="ECO:0007669"/>
    <property type="project" value="UniProtKB-KW"/>
</dbReference>
<dbReference type="Proteomes" id="UP000678393">
    <property type="component" value="Unassembled WGS sequence"/>
</dbReference>
<dbReference type="Pfam" id="PF01401">
    <property type="entry name" value="Peptidase_M2"/>
    <property type="match status" value="1"/>
</dbReference>
<feature type="non-terminal residue" evidence="7">
    <location>
        <position position="1"/>
    </location>
</feature>
<keyword evidence="8" id="KW-1185">Reference proteome</keyword>
<comment type="similarity">
    <text evidence="1 5 6">Belongs to the peptidase M2 family.</text>
</comment>
<dbReference type="GO" id="GO:0008237">
    <property type="term" value="F:metallopeptidase activity"/>
    <property type="evidence" value="ECO:0007669"/>
    <property type="project" value="UniProtKB-KW"/>
</dbReference>
<dbReference type="SUPFAM" id="SSF55486">
    <property type="entry name" value="Metalloproteases ('zincins'), catalytic domain"/>
    <property type="match status" value="1"/>
</dbReference>
<keyword evidence="6" id="KW-0378">Hydrolase</keyword>
<dbReference type="EMBL" id="CAJHNH020000364">
    <property type="protein sequence ID" value="CAG5117198.1"/>
    <property type="molecule type" value="Genomic_DNA"/>
</dbReference>